<dbReference type="InterPro" id="IPR036388">
    <property type="entry name" value="WH-like_DNA-bd_sf"/>
</dbReference>
<dbReference type="Pfam" id="PF00392">
    <property type="entry name" value="GntR"/>
    <property type="match status" value="1"/>
</dbReference>
<dbReference type="GO" id="GO:0003677">
    <property type="term" value="F:DNA binding"/>
    <property type="evidence" value="ECO:0007669"/>
    <property type="project" value="UniProtKB-KW"/>
</dbReference>
<keyword evidence="2" id="KW-0238">DNA-binding</keyword>
<evidence type="ECO:0000313" key="6">
    <source>
        <dbReference type="EMBL" id="MBK6300423.1"/>
    </source>
</evidence>
<comment type="caution">
    <text evidence="6">The sequence shown here is derived from an EMBL/GenBank/DDBJ whole genome shotgun (WGS) entry which is preliminary data.</text>
</comment>
<dbReference type="Gene3D" id="1.10.10.10">
    <property type="entry name" value="Winged helix-like DNA-binding domain superfamily/Winged helix DNA-binding domain"/>
    <property type="match status" value="1"/>
</dbReference>
<evidence type="ECO:0000256" key="4">
    <source>
        <dbReference type="SAM" id="MobiDB-lite"/>
    </source>
</evidence>
<dbReference type="SUPFAM" id="SSF46785">
    <property type="entry name" value="Winged helix' DNA-binding domain"/>
    <property type="match status" value="1"/>
</dbReference>
<dbReference type="InterPro" id="IPR050679">
    <property type="entry name" value="Bact_HTH_transcr_reg"/>
</dbReference>
<dbReference type="AlphaFoldDB" id="A0A935CD25"/>
<protein>
    <submittedName>
        <fullName evidence="6">GntR family transcriptional regulator</fullName>
    </submittedName>
</protein>
<name>A0A935CD25_9MICO</name>
<proteinExistence type="predicted"/>
<dbReference type="InterPro" id="IPR036390">
    <property type="entry name" value="WH_DNA-bd_sf"/>
</dbReference>
<dbReference type="InterPro" id="IPR000524">
    <property type="entry name" value="Tscrpt_reg_HTH_GntR"/>
</dbReference>
<evidence type="ECO:0000313" key="7">
    <source>
        <dbReference type="Proteomes" id="UP000718281"/>
    </source>
</evidence>
<evidence type="ECO:0000256" key="3">
    <source>
        <dbReference type="ARBA" id="ARBA00023163"/>
    </source>
</evidence>
<dbReference type="SMART" id="SM00345">
    <property type="entry name" value="HTH_GNTR"/>
    <property type="match status" value="1"/>
</dbReference>
<dbReference type="SUPFAM" id="SSF64288">
    <property type="entry name" value="Chorismate lyase-like"/>
    <property type="match status" value="1"/>
</dbReference>
<evidence type="ECO:0000259" key="5">
    <source>
        <dbReference type="PROSITE" id="PS50949"/>
    </source>
</evidence>
<feature type="region of interest" description="Disordered" evidence="4">
    <location>
        <begin position="237"/>
        <end position="261"/>
    </location>
</feature>
<dbReference type="PRINTS" id="PR00035">
    <property type="entry name" value="HTHGNTR"/>
</dbReference>
<dbReference type="InterPro" id="IPR011663">
    <property type="entry name" value="UTRA"/>
</dbReference>
<dbReference type="EMBL" id="JADIXZ010000004">
    <property type="protein sequence ID" value="MBK6300423.1"/>
    <property type="molecule type" value="Genomic_DNA"/>
</dbReference>
<dbReference type="Pfam" id="PF07702">
    <property type="entry name" value="UTRA"/>
    <property type="match status" value="1"/>
</dbReference>
<dbReference type="GO" id="GO:0003700">
    <property type="term" value="F:DNA-binding transcription factor activity"/>
    <property type="evidence" value="ECO:0007669"/>
    <property type="project" value="InterPro"/>
</dbReference>
<keyword evidence="3" id="KW-0804">Transcription</keyword>
<dbReference type="SMART" id="SM00866">
    <property type="entry name" value="UTRA"/>
    <property type="match status" value="1"/>
</dbReference>
<sequence>MTSSRFSTIAHDLRERVALGDVGVHGALESETELCARYGVSRPTVRRALETLRDEGLVRSRHGAGWFVTGTAFHQRLALGTFRHAGSAVAESGASVCREVADFSFRPAPSGVATILQIAVGAPVLHVRSARRVDGESLDVAHEWVPEEFAGRLARADAADPGLWASLTRDGHSIATVHQTITAGLASGADADLLRTAVGGPLLLVRRVAMGADGIPLALSDHRYLAHRFALEVEFNSGPSASSPEPPGLRAVADPPQEIPT</sequence>
<dbReference type="PANTHER" id="PTHR44846:SF17">
    <property type="entry name" value="GNTR-FAMILY TRANSCRIPTIONAL REGULATOR"/>
    <property type="match status" value="1"/>
</dbReference>
<reference evidence="6 7" key="1">
    <citation type="submission" date="2020-10" db="EMBL/GenBank/DDBJ databases">
        <title>Connecting structure to function with the recovery of over 1000 high-quality activated sludge metagenome-assembled genomes encoding full-length rRNA genes using long-read sequencing.</title>
        <authorList>
            <person name="Singleton C.M."/>
            <person name="Petriglieri F."/>
            <person name="Kristensen J.M."/>
            <person name="Kirkegaard R.H."/>
            <person name="Michaelsen T.Y."/>
            <person name="Andersen M.H."/>
            <person name="Karst S.M."/>
            <person name="Dueholm M.S."/>
            <person name="Nielsen P.H."/>
            <person name="Albertsen M."/>
        </authorList>
    </citation>
    <scope>NUCLEOTIDE SEQUENCE [LARGE SCALE GENOMIC DNA]</scope>
    <source>
        <strain evidence="6">AalE_18-Q3-R2-46_BAT3C.188</strain>
    </source>
</reference>
<dbReference type="CDD" id="cd07377">
    <property type="entry name" value="WHTH_GntR"/>
    <property type="match status" value="1"/>
</dbReference>
<dbReference type="PANTHER" id="PTHR44846">
    <property type="entry name" value="MANNOSYL-D-GLYCERATE TRANSPORT/METABOLISM SYSTEM REPRESSOR MNGR-RELATED"/>
    <property type="match status" value="1"/>
</dbReference>
<keyword evidence="1" id="KW-0805">Transcription regulation</keyword>
<dbReference type="InterPro" id="IPR028978">
    <property type="entry name" value="Chorismate_lyase_/UTRA_dom_sf"/>
</dbReference>
<organism evidence="6 7">
    <name type="scientific">Candidatus Phosphoribacter hodrii</name>
    <dbReference type="NCBI Taxonomy" id="2953743"/>
    <lineage>
        <taxon>Bacteria</taxon>
        <taxon>Bacillati</taxon>
        <taxon>Actinomycetota</taxon>
        <taxon>Actinomycetes</taxon>
        <taxon>Micrococcales</taxon>
        <taxon>Dermatophilaceae</taxon>
        <taxon>Candidatus Phosphoribacter</taxon>
    </lineage>
</organism>
<evidence type="ECO:0000256" key="1">
    <source>
        <dbReference type="ARBA" id="ARBA00023015"/>
    </source>
</evidence>
<dbReference type="PROSITE" id="PS50949">
    <property type="entry name" value="HTH_GNTR"/>
    <property type="match status" value="1"/>
</dbReference>
<feature type="domain" description="HTH gntR-type" evidence="5">
    <location>
        <begin position="3"/>
        <end position="71"/>
    </location>
</feature>
<accession>A0A935CD25</accession>
<dbReference type="GO" id="GO:0045892">
    <property type="term" value="P:negative regulation of DNA-templated transcription"/>
    <property type="evidence" value="ECO:0007669"/>
    <property type="project" value="TreeGrafter"/>
</dbReference>
<gene>
    <name evidence="6" type="ORF">IPF40_05015</name>
</gene>
<evidence type="ECO:0000256" key="2">
    <source>
        <dbReference type="ARBA" id="ARBA00023125"/>
    </source>
</evidence>
<dbReference type="Gene3D" id="3.40.1410.10">
    <property type="entry name" value="Chorismate lyase-like"/>
    <property type="match status" value="1"/>
</dbReference>
<dbReference type="Proteomes" id="UP000718281">
    <property type="component" value="Unassembled WGS sequence"/>
</dbReference>